<proteinExistence type="predicted"/>
<keyword evidence="2" id="KW-1185">Reference proteome</keyword>
<dbReference type="VEuPathDB" id="FungiDB:ASPCADRAFT_1079"/>
<sequence length="114" mass="13099">MTTYEVEEDEYAEIHDIIAATELSDRAFPDRKLDPAQPTLKVKTDSMMHITALLEYLAGNIGATIVSVDAEDLYDRAWDFNEQERKLHRKQNMSPEPPAIQRLLNPSTAIRILW</sequence>
<organism evidence="1 2">
    <name type="scientific">Aspergillus carbonarius (strain ITEM 5010)</name>
    <dbReference type="NCBI Taxonomy" id="602072"/>
    <lineage>
        <taxon>Eukaryota</taxon>
        <taxon>Fungi</taxon>
        <taxon>Dikarya</taxon>
        <taxon>Ascomycota</taxon>
        <taxon>Pezizomycotina</taxon>
        <taxon>Eurotiomycetes</taxon>
        <taxon>Eurotiomycetidae</taxon>
        <taxon>Eurotiales</taxon>
        <taxon>Aspergillaceae</taxon>
        <taxon>Aspergillus</taxon>
        <taxon>Aspergillus subgen. Circumdati</taxon>
    </lineage>
</organism>
<reference evidence="2" key="1">
    <citation type="journal article" date="2017" name="Genome Biol.">
        <title>Comparative genomics reveals high biological diversity and specific adaptations in the industrially and medically important fungal genus Aspergillus.</title>
        <authorList>
            <person name="de Vries R.P."/>
            <person name="Riley R."/>
            <person name="Wiebenga A."/>
            <person name="Aguilar-Osorio G."/>
            <person name="Amillis S."/>
            <person name="Uchima C.A."/>
            <person name="Anderluh G."/>
            <person name="Asadollahi M."/>
            <person name="Askin M."/>
            <person name="Barry K."/>
            <person name="Battaglia E."/>
            <person name="Bayram O."/>
            <person name="Benocci T."/>
            <person name="Braus-Stromeyer S.A."/>
            <person name="Caldana C."/>
            <person name="Canovas D."/>
            <person name="Cerqueira G.C."/>
            <person name="Chen F."/>
            <person name="Chen W."/>
            <person name="Choi C."/>
            <person name="Clum A."/>
            <person name="Dos Santos R.A."/>
            <person name="Damasio A.R."/>
            <person name="Diallinas G."/>
            <person name="Emri T."/>
            <person name="Fekete E."/>
            <person name="Flipphi M."/>
            <person name="Freyberg S."/>
            <person name="Gallo A."/>
            <person name="Gournas C."/>
            <person name="Habgood R."/>
            <person name="Hainaut M."/>
            <person name="Harispe M.L."/>
            <person name="Henrissat B."/>
            <person name="Hilden K.S."/>
            <person name="Hope R."/>
            <person name="Hossain A."/>
            <person name="Karabika E."/>
            <person name="Karaffa L."/>
            <person name="Karanyi Z."/>
            <person name="Krasevec N."/>
            <person name="Kuo A."/>
            <person name="Kusch H."/>
            <person name="LaButti K."/>
            <person name="Lagendijk E.L."/>
            <person name="Lapidus A."/>
            <person name="Levasseur A."/>
            <person name="Lindquist E."/>
            <person name="Lipzen A."/>
            <person name="Logrieco A.F."/>
            <person name="MacCabe A."/>
            <person name="Maekelae M.R."/>
            <person name="Malavazi I."/>
            <person name="Melin P."/>
            <person name="Meyer V."/>
            <person name="Mielnichuk N."/>
            <person name="Miskei M."/>
            <person name="Molnar A.P."/>
            <person name="Mule G."/>
            <person name="Ngan C.Y."/>
            <person name="Orejas M."/>
            <person name="Orosz E."/>
            <person name="Ouedraogo J.P."/>
            <person name="Overkamp K.M."/>
            <person name="Park H.-S."/>
            <person name="Perrone G."/>
            <person name="Piumi F."/>
            <person name="Punt P.J."/>
            <person name="Ram A.F."/>
            <person name="Ramon A."/>
            <person name="Rauscher S."/>
            <person name="Record E."/>
            <person name="Riano-Pachon D.M."/>
            <person name="Robert V."/>
            <person name="Roehrig J."/>
            <person name="Ruller R."/>
            <person name="Salamov A."/>
            <person name="Salih N.S."/>
            <person name="Samson R.A."/>
            <person name="Sandor E."/>
            <person name="Sanguinetti M."/>
            <person name="Schuetze T."/>
            <person name="Sepcic K."/>
            <person name="Shelest E."/>
            <person name="Sherlock G."/>
            <person name="Sophianopoulou V."/>
            <person name="Squina F.M."/>
            <person name="Sun H."/>
            <person name="Susca A."/>
            <person name="Todd R.B."/>
            <person name="Tsang A."/>
            <person name="Unkles S.E."/>
            <person name="van de Wiele N."/>
            <person name="van Rossen-Uffink D."/>
            <person name="Oliveira J.V."/>
            <person name="Vesth T.C."/>
            <person name="Visser J."/>
            <person name="Yu J.-H."/>
            <person name="Zhou M."/>
            <person name="Andersen M.R."/>
            <person name="Archer D.B."/>
            <person name="Baker S.E."/>
            <person name="Benoit I."/>
            <person name="Brakhage A.A."/>
            <person name="Braus G.H."/>
            <person name="Fischer R."/>
            <person name="Frisvad J.C."/>
            <person name="Goldman G.H."/>
            <person name="Houbraken J."/>
            <person name="Oakley B."/>
            <person name="Pocsi I."/>
            <person name="Scazzocchio C."/>
            <person name="Seiboth B."/>
            <person name="vanKuyk P.A."/>
            <person name="Wortman J."/>
            <person name="Dyer P.S."/>
            <person name="Grigoriev I.V."/>
        </authorList>
    </citation>
    <scope>NUCLEOTIDE SEQUENCE [LARGE SCALE GENOMIC DNA]</scope>
    <source>
        <strain evidence="2">ITEM 5010</strain>
    </source>
</reference>
<accession>A0A1R3RY32</accession>
<dbReference type="EMBL" id="KV907494">
    <property type="protein sequence ID" value="OOF99399.1"/>
    <property type="molecule type" value="Genomic_DNA"/>
</dbReference>
<evidence type="ECO:0000313" key="2">
    <source>
        <dbReference type="Proteomes" id="UP000188318"/>
    </source>
</evidence>
<gene>
    <name evidence="1" type="ORF">ASPCADRAFT_1079</name>
</gene>
<name>A0A1R3RY32_ASPC5</name>
<evidence type="ECO:0000313" key="1">
    <source>
        <dbReference type="EMBL" id="OOF99399.1"/>
    </source>
</evidence>
<dbReference type="Proteomes" id="UP000188318">
    <property type="component" value="Unassembled WGS sequence"/>
</dbReference>
<dbReference type="AlphaFoldDB" id="A0A1R3RY32"/>
<dbReference type="OrthoDB" id="10526483at2759"/>
<protein>
    <submittedName>
        <fullName evidence="1">Uncharacterized protein</fullName>
    </submittedName>
</protein>